<keyword evidence="2" id="KW-1133">Transmembrane helix</keyword>
<evidence type="ECO:0000259" key="3">
    <source>
        <dbReference type="Pfam" id="PF01882"/>
    </source>
</evidence>
<reference evidence="5" key="1">
    <citation type="journal article" date="2019" name="Int. J. Syst. Evol. Microbiol.">
        <title>The Global Catalogue of Microorganisms (GCM) 10K type strain sequencing project: providing services to taxonomists for standard genome sequencing and annotation.</title>
        <authorList>
            <consortium name="The Broad Institute Genomics Platform"/>
            <consortium name="The Broad Institute Genome Sequencing Center for Infectious Disease"/>
            <person name="Wu L."/>
            <person name="Ma J."/>
        </authorList>
    </citation>
    <scope>NUCLEOTIDE SEQUENCE [LARGE SCALE GENOMIC DNA]</scope>
    <source>
        <strain evidence="5">NBRC 108728</strain>
    </source>
</reference>
<proteinExistence type="predicted"/>
<accession>A0ABN6Y1X9</accession>
<protein>
    <recommendedName>
        <fullName evidence="3">DUF58 domain-containing protein</fullName>
    </recommendedName>
</protein>
<feature type="transmembrane region" description="Helical" evidence="2">
    <location>
        <begin position="20"/>
        <end position="36"/>
    </location>
</feature>
<keyword evidence="2" id="KW-0472">Membrane</keyword>
<feature type="transmembrane region" description="Helical" evidence="2">
    <location>
        <begin position="42"/>
        <end position="61"/>
    </location>
</feature>
<feature type="domain" description="DUF58" evidence="3">
    <location>
        <begin position="208"/>
        <end position="238"/>
    </location>
</feature>
<dbReference type="RefSeq" id="WP_286344021.1">
    <property type="nucleotide sequence ID" value="NZ_AP027732.1"/>
</dbReference>
<evidence type="ECO:0000256" key="1">
    <source>
        <dbReference type="SAM" id="MobiDB-lite"/>
    </source>
</evidence>
<organism evidence="4 5">
    <name type="scientific">Frondihabitans sucicola</name>
    <dbReference type="NCBI Taxonomy" id="1268041"/>
    <lineage>
        <taxon>Bacteria</taxon>
        <taxon>Bacillati</taxon>
        <taxon>Actinomycetota</taxon>
        <taxon>Actinomycetes</taxon>
        <taxon>Micrococcales</taxon>
        <taxon>Microbacteriaceae</taxon>
        <taxon>Frondihabitans</taxon>
    </lineage>
</organism>
<evidence type="ECO:0000313" key="5">
    <source>
        <dbReference type="Proteomes" id="UP001321486"/>
    </source>
</evidence>
<sequence length="422" mass="44854">MRPALRQALQRWPRPTRRGIAAAVAGVVVAVTGYLLTSLPLVFAGVVLVALVIAALVGVAVRVPLISVSRRFAPDRAVAGWSVVESLVLTSPASSSPVTVRVRETVAWRVMSQDEAVIATIGPGGSARVVFDHEDLPRGRQRIGPARIDVVESFGLARRRVVVDGRSELVVFPEVIAVGQGRESRSLGEGSRQRREHSLAGGQDDPITREYRRGDPMRRVHWRATARQGELMVRQEEQHGLPSARVVLPVTSANWRDAHPADGSGLPVSNGFEWAVSVAASIAVEYGLAGSQTRVTTLDGETVALHDPSTTPLFLEMMADIGLDDVVDERSPEPTPREPVIAVVSSLTSAEVERLSHSRGPGVAGVAIVVHLDTDPLTPDDSAADSPRAAAAALRDSGWHVVDADASADRARILSSNGVLGG</sequence>
<dbReference type="PANTHER" id="PTHR34351">
    <property type="entry name" value="SLR1927 PROTEIN-RELATED"/>
    <property type="match status" value="1"/>
</dbReference>
<feature type="compositionally biased region" description="Basic and acidic residues" evidence="1">
    <location>
        <begin position="182"/>
        <end position="198"/>
    </location>
</feature>
<gene>
    <name evidence="4" type="ORF">GCM10025867_34490</name>
</gene>
<feature type="region of interest" description="Disordered" evidence="1">
    <location>
        <begin position="182"/>
        <end position="214"/>
    </location>
</feature>
<dbReference type="InterPro" id="IPR002881">
    <property type="entry name" value="DUF58"/>
</dbReference>
<dbReference type="Proteomes" id="UP001321486">
    <property type="component" value="Chromosome"/>
</dbReference>
<dbReference type="Pfam" id="PF01882">
    <property type="entry name" value="DUF58"/>
    <property type="match status" value="1"/>
</dbReference>
<name>A0ABN6Y1X9_9MICO</name>
<dbReference type="EMBL" id="AP027732">
    <property type="protein sequence ID" value="BDZ51208.1"/>
    <property type="molecule type" value="Genomic_DNA"/>
</dbReference>
<keyword evidence="2" id="KW-0812">Transmembrane</keyword>
<evidence type="ECO:0000256" key="2">
    <source>
        <dbReference type="SAM" id="Phobius"/>
    </source>
</evidence>
<dbReference type="PANTHER" id="PTHR34351:SF1">
    <property type="entry name" value="SLR1927 PROTEIN"/>
    <property type="match status" value="1"/>
</dbReference>
<keyword evidence="5" id="KW-1185">Reference proteome</keyword>
<evidence type="ECO:0000313" key="4">
    <source>
        <dbReference type="EMBL" id="BDZ51208.1"/>
    </source>
</evidence>